<dbReference type="InterPro" id="IPR010327">
    <property type="entry name" value="FldB/FldC_alpha/beta"/>
</dbReference>
<dbReference type="AlphaFoldDB" id="X0WZJ9"/>
<dbReference type="Pfam" id="PF06050">
    <property type="entry name" value="HGD-D"/>
    <property type="match status" value="1"/>
</dbReference>
<reference evidence="1" key="1">
    <citation type="journal article" date="2014" name="Front. Microbiol.">
        <title>High frequency of phylogenetically diverse reductive dehalogenase-homologous genes in deep subseafloor sedimentary metagenomes.</title>
        <authorList>
            <person name="Kawai M."/>
            <person name="Futagami T."/>
            <person name="Toyoda A."/>
            <person name="Takaki Y."/>
            <person name="Nishi S."/>
            <person name="Hori S."/>
            <person name="Arai W."/>
            <person name="Tsubouchi T."/>
            <person name="Morono Y."/>
            <person name="Uchiyama I."/>
            <person name="Ito T."/>
            <person name="Fujiyama A."/>
            <person name="Inagaki F."/>
            <person name="Takami H."/>
        </authorList>
    </citation>
    <scope>NUCLEOTIDE SEQUENCE</scope>
    <source>
        <strain evidence="1">Expedition CK06-06</strain>
    </source>
</reference>
<comment type="caution">
    <text evidence="1">The sequence shown here is derived from an EMBL/GenBank/DDBJ whole genome shotgun (WGS) entry which is preliminary data.</text>
</comment>
<name>X0WZJ9_9ZZZZ</name>
<dbReference type="EMBL" id="BARS01043113">
    <property type="protein sequence ID" value="GAG36145.1"/>
    <property type="molecule type" value="Genomic_DNA"/>
</dbReference>
<organism evidence="1">
    <name type="scientific">marine sediment metagenome</name>
    <dbReference type="NCBI Taxonomy" id="412755"/>
    <lineage>
        <taxon>unclassified sequences</taxon>
        <taxon>metagenomes</taxon>
        <taxon>ecological metagenomes</taxon>
    </lineage>
</organism>
<evidence type="ECO:0008006" key="2">
    <source>
        <dbReference type="Google" id="ProtNLM"/>
    </source>
</evidence>
<proteinExistence type="predicted"/>
<accession>X0WZJ9</accession>
<dbReference type="Gene3D" id="3.40.50.11900">
    <property type="match status" value="1"/>
</dbReference>
<evidence type="ECO:0000313" key="1">
    <source>
        <dbReference type="EMBL" id="GAG36145.1"/>
    </source>
</evidence>
<sequence length="216" mass="25620">MGTQEAYDFYLDLNKELKDKIARKEGVVEDEKYRLLWGGGLPSWFALTDFNYFNSKGAVFPVETTYRIIEPIYRLNMPDTNDPIERLAWRWLGYWTYWYDKAKKRPGSEPDVERLIQYIEDYQIDGVVMHEAFSCRTWHLGLIWQLNQLRKIYKPIPVLVLGQGGKKGEEKRELPSLILESDIIDISTYSEVDTRNRIDAFIETLEQVRKNRADRR</sequence>
<gene>
    <name evidence="1" type="ORF">S01H1_65323</name>
</gene>
<protein>
    <recommendedName>
        <fullName evidence="2">2-hydroxyacyl-CoA dehydratase</fullName>
    </recommendedName>
</protein>